<feature type="signal peptide" evidence="2">
    <location>
        <begin position="1"/>
        <end position="21"/>
    </location>
</feature>
<dbReference type="GeneID" id="131804658"/>
<feature type="region of interest" description="Disordered" evidence="1">
    <location>
        <begin position="274"/>
        <end position="317"/>
    </location>
</feature>
<protein>
    <submittedName>
        <fullName evidence="4">Uncharacterized protein LOC131804658</fullName>
    </submittedName>
</protein>
<proteinExistence type="predicted"/>
<evidence type="ECO:0000313" key="3">
    <source>
        <dbReference type="Proteomes" id="UP001652621"/>
    </source>
</evidence>
<sequence>MTAKFQLGILFLTAVVASTLAEPVVHKLRLRFPGPSKIVAKPIKQQVAPYPPAGLKPDPPFEEEEPEITYLPPEPELIYGPPDEVYGPPEPQTTYGVPAETYGPPPAVYGPPEQTYGPPEQTYGPPEQTYGPPELTYGPPATEPEFAPIVNSVNAPLQISSKFVPPRPGKAVSFRPNQVSFKPQSAAVINAPLQFSSQFVPPRPGKAASFRPSNNGFIPSAAIINAPLRPVSHLTVPRPERVINFRPKPFQAQQLFPQTSLTLPRVERPVAFRPRRIPSQQQQQPNRFNRPLSSNIFGASKNSGRPSGRQLPSTIFN</sequence>
<keyword evidence="3" id="KW-1185">Reference proteome</keyword>
<evidence type="ECO:0000256" key="1">
    <source>
        <dbReference type="SAM" id="MobiDB-lite"/>
    </source>
</evidence>
<evidence type="ECO:0000256" key="2">
    <source>
        <dbReference type="SAM" id="SignalP"/>
    </source>
</evidence>
<keyword evidence="2" id="KW-0732">Signal</keyword>
<gene>
    <name evidence="4" type="primary">LOC131804658</name>
</gene>
<dbReference type="RefSeq" id="XP_058983702.1">
    <property type="nucleotide sequence ID" value="XM_059127719.1"/>
</dbReference>
<feature type="chain" id="PRO_5046372813" evidence="2">
    <location>
        <begin position="22"/>
        <end position="317"/>
    </location>
</feature>
<organism evidence="3 4">
    <name type="scientific">Musca domestica</name>
    <name type="common">House fly</name>
    <dbReference type="NCBI Taxonomy" id="7370"/>
    <lineage>
        <taxon>Eukaryota</taxon>
        <taxon>Metazoa</taxon>
        <taxon>Ecdysozoa</taxon>
        <taxon>Arthropoda</taxon>
        <taxon>Hexapoda</taxon>
        <taxon>Insecta</taxon>
        <taxon>Pterygota</taxon>
        <taxon>Neoptera</taxon>
        <taxon>Endopterygota</taxon>
        <taxon>Diptera</taxon>
        <taxon>Brachycera</taxon>
        <taxon>Muscomorpha</taxon>
        <taxon>Muscoidea</taxon>
        <taxon>Muscidae</taxon>
        <taxon>Musca</taxon>
    </lineage>
</organism>
<feature type="compositionally biased region" description="Low complexity" evidence="1">
    <location>
        <begin position="277"/>
        <end position="291"/>
    </location>
</feature>
<name>A0ABM3VD20_MUSDO</name>
<dbReference type="Proteomes" id="UP001652621">
    <property type="component" value="Unplaced"/>
</dbReference>
<evidence type="ECO:0000313" key="4">
    <source>
        <dbReference type="RefSeq" id="XP_058983702.1"/>
    </source>
</evidence>
<accession>A0ABM3VD20</accession>
<feature type="compositionally biased region" description="Polar residues" evidence="1">
    <location>
        <begin position="292"/>
        <end position="317"/>
    </location>
</feature>
<reference evidence="4" key="1">
    <citation type="submission" date="2025-08" db="UniProtKB">
        <authorList>
            <consortium name="RefSeq"/>
        </authorList>
    </citation>
    <scope>IDENTIFICATION</scope>
    <source>
        <strain evidence="4">Aabys</strain>
        <tissue evidence="4">Whole body</tissue>
    </source>
</reference>